<dbReference type="AlphaFoldDB" id="A0AAQ3SPG7"/>
<dbReference type="EMBL" id="CP144746">
    <property type="protein sequence ID" value="WVZ58334.1"/>
    <property type="molecule type" value="Genomic_DNA"/>
</dbReference>
<reference evidence="2 3" key="1">
    <citation type="submission" date="2024-02" db="EMBL/GenBank/DDBJ databases">
        <title>High-quality chromosome-scale genome assembly of Pensacola bahiagrass (Paspalum notatum Flugge var. saurae).</title>
        <authorList>
            <person name="Vega J.M."/>
            <person name="Podio M."/>
            <person name="Orjuela J."/>
            <person name="Siena L.A."/>
            <person name="Pessino S.C."/>
            <person name="Combes M.C."/>
            <person name="Mariac C."/>
            <person name="Albertini E."/>
            <person name="Pupilli F."/>
            <person name="Ortiz J.P.A."/>
            <person name="Leblanc O."/>
        </authorList>
    </citation>
    <scope>NUCLEOTIDE SEQUENCE [LARGE SCALE GENOMIC DNA]</scope>
    <source>
        <strain evidence="2">R1</strain>
        <tissue evidence="2">Leaf</tissue>
    </source>
</reference>
<feature type="region of interest" description="Disordered" evidence="1">
    <location>
        <begin position="98"/>
        <end position="131"/>
    </location>
</feature>
<evidence type="ECO:0000313" key="2">
    <source>
        <dbReference type="EMBL" id="WVZ58334.1"/>
    </source>
</evidence>
<accession>A0AAQ3SPG7</accession>
<evidence type="ECO:0000313" key="3">
    <source>
        <dbReference type="Proteomes" id="UP001341281"/>
    </source>
</evidence>
<proteinExistence type="predicted"/>
<dbReference type="Proteomes" id="UP001341281">
    <property type="component" value="Chromosome 02"/>
</dbReference>
<feature type="compositionally biased region" description="Low complexity" evidence="1">
    <location>
        <begin position="103"/>
        <end position="116"/>
    </location>
</feature>
<organism evidence="2 3">
    <name type="scientific">Paspalum notatum var. saurae</name>
    <dbReference type="NCBI Taxonomy" id="547442"/>
    <lineage>
        <taxon>Eukaryota</taxon>
        <taxon>Viridiplantae</taxon>
        <taxon>Streptophyta</taxon>
        <taxon>Embryophyta</taxon>
        <taxon>Tracheophyta</taxon>
        <taxon>Spermatophyta</taxon>
        <taxon>Magnoliopsida</taxon>
        <taxon>Liliopsida</taxon>
        <taxon>Poales</taxon>
        <taxon>Poaceae</taxon>
        <taxon>PACMAD clade</taxon>
        <taxon>Panicoideae</taxon>
        <taxon>Andropogonodae</taxon>
        <taxon>Paspaleae</taxon>
        <taxon>Paspalinae</taxon>
        <taxon>Paspalum</taxon>
    </lineage>
</organism>
<protein>
    <submittedName>
        <fullName evidence="2">Uncharacterized protein</fullName>
    </submittedName>
</protein>
<name>A0AAQ3SPG7_PASNO</name>
<sequence>MRASTMAADHTMDAPLRRLLAPLDLHCHLRCEPTHAAREMSPPSRRSVAGLRRCRHARACQSHLQFTARHPASPSSLRDNIKAIRSPLRWDTIRQRLGSKSCSTAAGASPAVPSPALGRRRKRREVSCEQG</sequence>
<keyword evidence="3" id="KW-1185">Reference proteome</keyword>
<evidence type="ECO:0000256" key="1">
    <source>
        <dbReference type="SAM" id="MobiDB-lite"/>
    </source>
</evidence>
<gene>
    <name evidence="2" type="ORF">U9M48_008615</name>
</gene>